<keyword evidence="3 6" id="KW-0812">Transmembrane</keyword>
<dbReference type="GO" id="GO:0016020">
    <property type="term" value="C:membrane"/>
    <property type="evidence" value="ECO:0007669"/>
    <property type="project" value="UniProtKB-SubCell"/>
</dbReference>
<evidence type="ECO:0000256" key="3">
    <source>
        <dbReference type="ARBA" id="ARBA00022692"/>
    </source>
</evidence>
<feature type="transmembrane region" description="Helical" evidence="6">
    <location>
        <begin position="168"/>
        <end position="189"/>
    </location>
</feature>
<feature type="transmembrane region" description="Helical" evidence="6">
    <location>
        <begin position="223"/>
        <end position="247"/>
    </location>
</feature>
<dbReference type="GO" id="GO:0055085">
    <property type="term" value="P:transmembrane transport"/>
    <property type="evidence" value="ECO:0007669"/>
    <property type="project" value="TreeGrafter"/>
</dbReference>
<dbReference type="InterPro" id="IPR014227">
    <property type="entry name" value="YtvI-like"/>
</dbReference>
<feature type="transmembrane region" description="Helical" evidence="6">
    <location>
        <begin position="253"/>
        <end position="271"/>
    </location>
</feature>
<evidence type="ECO:0000313" key="8">
    <source>
        <dbReference type="Proteomes" id="UP000242662"/>
    </source>
</evidence>
<proteinExistence type="inferred from homology"/>
<comment type="similarity">
    <text evidence="2">Belongs to the autoinducer-2 exporter (AI-2E) (TC 2.A.86) family.</text>
</comment>
<organism evidence="7 8">
    <name type="scientific">Shouchella lonarensis</name>
    <dbReference type="NCBI Taxonomy" id="1464122"/>
    <lineage>
        <taxon>Bacteria</taxon>
        <taxon>Bacillati</taxon>
        <taxon>Bacillota</taxon>
        <taxon>Bacilli</taxon>
        <taxon>Bacillales</taxon>
        <taxon>Bacillaceae</taxon>
        <taxon>Shouchella</taxon>
    </lineage>
</organism>
<evidence type="ECO:0000256" key="4">
    <source>
        <dbReference type="ARBA" id="ARBA00022989"/>
    </source>
</evidence>
<dbReference type="PANTHER" id="PTHR21716">
    <property type="entry name" value="TRANSMEMBRANE PROTEIN"/>
    <property type="match status" value="1"/>
</dbReference>
<dbReference type="AlphaFoldDB" id="A0A1G6HCL8"/>
<feature type="transmembrane region" description="Helical" evidence="6">
    <location>
        <begin position="278"/>
        <end position="304"/>
    </location>
</feature>
<dbReference type="EMBL" id="FMYM01000003">
    <property type="protein sequence ID" value="SDB92022.1"/>
    <property type="molecule type" value="Genomic_DNA"/>
</dbReference>
<dbReference type="InterPro" id="IPR002549">
    <property type="entry name" value="AI-2E-like"/>
</dbReference>
<evidence type="ECO:0000256" key="2">
    <source>
        <dbReference type="ARBA" id="ARBA00009773"/>
    </source>
</evidence>
<sequence>MSKNIIWMTVRTAVVILFCIIFMWLFARVFSLTYPFWIAALFAWMLQPLVRFLQEKLRFNSGSASLFGLLGGILTISAFLSGLAFLIYYNLSQFFRQVPTWIEEGTTKAQLFFNETIWPHWREVLGLFDTFDENSQHVVIQGIDQLGTVIVKTLGDIGQAALDSVTHLLLGVPSFLVAFFFIMLSIYFMGKSWGFYESIYERHTPHTVRVKSKAFVQAMRLRLFGFIRAQIVVMIVTATIVFLALLILRVENAWMLAIVVGIAELLPYVGTGTILIPWFLYLFITGDVSGGVGLLILYTIVVIVRQLLEPKLLSAHMNLNPIALLISLFVGLQLFGAAGLFIGPIILVLIVILYDIGIIQSVFTFVREGFTPEKK</sequence>
<dbReference type="PANTHER" id="PTHR21716:SF68">
    <property type="entry name" value="TRANSPORT PROTEIN YTVI-RELATED"/>
    <property type="match status" value="1"/>
</dbReference>
<evidence type="ECO:0000256" key="1">
    <source>
        <dbReference type="ARBA" id="ARBA00004141"/>
    </source>
</evidence>
<evidence type="ECO:0000256" key="5">
    <source>
        <dbReference type="ARBA" id="ARBA00023136"/>
    </source>
</evidence>
<feature type="transmembrane region" description="Helical" evidence="6">
    <location>
        <begin position="324"/>
        <end position="354"/>
    </location>
</feature>
<evidence type="ECO:0000313" key="7">
    <source>
        <dbReference type="EMBL" id="SDB92022.1"/>
    </source>
</evidence>
<feature type="transmembrane region" description="Helical" evidence="6">
    <location>
        <begin position="36"/>
        <end position="54"/>
    </location>
</feature>
<keyword evidence="4 6" id="KW-1133">Transmembrane helix</keyword>
<dbReference type="NCBIfam" id="TIGR02872">
    <property type="entry name" value="spore_ytvI"/>
    <property type="match status" value="1"/>
</dbReference>
<reference evidence="8" key="1">
    <citation type="submission" date="2016-09" db="EMBL/GenBank/DDBJ databases">
        <authorList>
            <person name="Varghese N."/>
            <person name="Submissions S."/>
        </authorList>
    </citation>
    <scope>NUCLEOTIDE SEQUENCE [LARGE SCALE GENOMIC DNA]</scope>
    <source>
        <strain evidence="8">25nlg</strain>
    </source>
</reference>
<protein>
    <submittedName>
        <fullName evidence="7">Sporulation integral membrane protein YtvI</fullName>
    </submittedName>
</protein>
<feature type="transmembrane region" description="Helical" evidence="6">
    <location>
        <begin position="66"/>
        <end position="89"/>
    </location>
</feature>
<dbReference type="Proteomes" id="UP000242662">
    <property type="component" value="Unassembled WGS sequence"/>
</dbReference>
<evidence type="ECO:0000256" key="6">
    <source>
        <dbReference type="SAM" id="Phobius"/>
    </source>
</evidence>
<dbReference type="RefSeq" id="WP_090775038.1">
    <property type="nucleotide sequence ID" value="NZ_FMYM01000003.1"/>
</dbReference>
<keyword evidence="5 6" id="KW-0472">Membrane</keyword>
<gene>
    <name evidence="7" type="ORF">SAMN05421737_103189</name>
</gene>
<accession>A0A1G6HCL8</accession>
<dbReference type="STRING" id="1464122.SAMN05421737_103189"/>
<name>A0A1G6HCL8_9BACI</name>
<keyword evidence="8" id="KW-1185">Reference proteome</keyword>
<dbReference type="OrthoDB" id="9774361at2"/>
<feature type="transmembrane region" description="Helical" evidence="6">
    <location>
        <begin position="12"/>
        <end position="30"/>
    </location>
</feature>
<dbReference type="Pfam" id="PF01594">
    <property type="entry name" value="AI-2E_transport"/>
    <property type="match status" value="1"/>
</dbReference>
<comment type="subcellular location">
    <subcellularLocation>
        <location evidence="1">Membrane</location>
        <topology evidence="1">Multi-pass membrane protein</topology>
    </subcellularLocation>
</comment>